<feature type="region of interest" description="Disordered" evidence="1">
    <location>
        <begin position="253"/>
        <end position="326"/>
    </location>
</feature>
<evidence type="ECO:0000256" key="1">
    <source>
        <dbReference type="SAM" id="MobiDB-lite"/>
    </source>
</evidence>
<comment type="caution">
    <text evidence="2">The sequence shown here is derived from an EMBL/GenBank/DDBJ whole genome shotgun (WGS) entry which is preliminary data.</text>
</comment>
<dbReference type="AlphaFoldDB" id="A0A0F5K153"/>
<dbReference type="RefSeq" id="WP_046152997.1">
    <property type="nucleotide sequence ID" value="NZ_CADFGU010000007.1"/>
</dbReference>
<proteinExistence type="predicted"/>
<dbReference type="PATRIC" id="fig|28092.6.peg.2898"/>
<accession>A0A0F5K153</accession>
<dbReference type="OrthoDB" id="8779984at2"/>
<evidence type="ECO:0000313" key="3">
    <source>
        <dbReference type="Proteomes" id="UP000033618"/>
    </source>
</evidence>
<keyword evidence="3" id="KW-1185">Reference proteome</keyword>
<sequence length="340" mass="34982">MSIFSKIKHAFQHLGHDIENAAKAVVHGVEHVVHALENDIKKVLQDALAMTEALMQGNLKEAMQDLLKTAEDVEKTASDAYTAGAEATLEGLKGLHLGKGFDKVLNTAEKGVETVKKDINQGIDSVASDLISSAEGIVSGSVNAVKDLAHGNFKGMMNDMENVASDALDVAADLTPEGLGANVVASTLAAAHVGSAQLDDAIAGAMHGGVGKVVKAVAKTEASEGAQKLSETVLGDNGTQTAEAGATAGAALFAGGAGRGGRRGTQGTREPSERFAKTSSNGTKNSNKADGTSEKEADAKQTQDKSKEPDDKTKQAAGTPPSTLNTLLLSYLEGNQRKLA</sequence>
<evidence type="ECO:0000313" key="2">
    <source>
        <dbReference type="EMBL" id="KKB63287.1"/>
    </source>
</evidence>
<feature type="compositionally biased region" description="Basic and acidic residues" evidence="1">
    <location>
        <begin position="291"/>
        <end position="314"/>
    </location>
</feature>
<gene>
    <name evidence="2" type="ORF">WM40_12330</name>
</gene>
<protein>
    <submittedName>
        <fullName evidence="2">Uncharacterized protein</fullName>
    </submittedName>
</protein>
<name>A0A0F5K153_9BURK</name>
<feature type="compositionally biased region" description="Polar residues" evidence="1">
    <location>
        <begin position="277"/>
        <end position="290"/>
    </location>
</feature>
<reference evidence="2 3" key="1">
    <citation type="submission" date="2015-03" db="EMBL/GenBank/DDBJ databases">
        <title>Draft Genome Sequence of Burkholderia andropogonis type strain ICMP2807, isolated from Sorghum bicolor.</title>
        <authorList>
            <person name="Lopes-Santos L."/>
            <person name="Castro D.B."/>
            <person name="Ottoboni L.M."/>
            <person name="Park D."/>
            <person name="Weirc B.S."/>
            <person name="Destefano S.A."/>
        </authorList>
    </citation>
    <scope>NUCLEOTIDE SEQUENCE [LARGE SCALE GENOMIC DNA]</scope>
    <source>
        <strain evidence="2 3">ICMP2807</strain>
    </source>
</reference>
<organism evidence="2 3">
    <name type="scientific">Robbsia andropogonis</name>
    <dbReference type="NCBI Taxonomy" id="28092"/>
    <lineage>
        <taxon>Bacteria</taxon>
        <taxon>Pseudomonadati</taxon>
        <taxon>Pseudomonadota</taxon>
        <taxon>Betaproteobacteria</taxon>
        <taxon>Burkholderiales</taxon>
        <taxon>Burkholderiaceae</taxon>
        <taxon>Robbsia</taxon>
    </lineage>
</organism>
<dbReference type="EMBL" id="LAQU01000011">
    <property type="protein sequence ID" value="KKB63287.1"/>
    <property type="molecule type" value="Genomic_DNA"/>
</dbReference>
<dbReference type="Proteomes" id="UP000033618">
    <property type="component" value="Unassembled WGS sequence"/>
</dbReference>